<reference evidence="4" key="1">
    <citation type="journal article" date="2023" name="Mol. Phylogenet. Evol.">
        <title>Genome-scale phylogeny and comparative genomics of the fungal order Sordariales.</title>
        <authorList>
            <person name="Hensen N."/>
            <person name="Bonometti L."/>
            <person name="Westerberg I."/>
            <person name="Brannstrom I.O."/>
            <person name="Guillou S."/>
            <person name="Cros-Aarteil S."/>
            <person name="Calhoun S."/>
            <person name="Haridas S."/>
            <person name="Kuo A."/>
            <person name="Mondo S."/>
            <person name="Pangilinan J."/>
            <person name="Riley R."/>
            <person name="LaButti K."/>
            <person name="Andreopoulos B."/>
            <person name="Lipzen A."/>
            <person name="Chen C."/>
            <person name="Yan M."/>
            <person name="Daum C."/>
            <person name="Ng V."/>
            <person name="Clum A."/>
            <person name="Steindorff A."/>
            <person name="Ohm R.A."/>
            <person name="Martin F."/>
            <person name="Silar P."/>
            <person name="Natvig D.O."/>
            <person name="Lalanne C."/>
            <person name="Gautier V."/>
            <person name="Ament-Velasquez S.L."/>
            <person name="Kruys A."/>
            <person name="Hutchinson M.I."/>
            <person name="Powell A.J."/>
            <person name="Barry K."/>
            <person name="Miller A.N."/>
            <person name="Grigoriev I.V."/>
            <person name="Debuchy R."/>
            <person name="Gladieux P."/>
            <person name="Hiltunen Thoren M."/>
            <person name="Johannesson H."/>
        </authorList>
    </citation>
    <scope>NUCLEOTIDE SEQUENCE</scope>
    <source>
        <strain evidence="4">CBS 955.72</strain>
    </source>
</reference>
<feature type="compositionally biased region" description="Basic and acidic residues" evidence="1">
    <location>
        <begin position="107"/>
        <end position="119"/>
    </location>
</feature>
<feature type="region of interest" description="Disordered" evidence="1">
    <location>
        <begin position="107"/>
        <end position="132"/>
    </location>
</feature>
<feature type="chain" id="PRO_5042598079" evidence="3">
    <location>
        <begin position="26"/>
        <end position="132"/>
    </location>
</feature>
<evidence type="ECO:0000256" key="1">
    <source>
        <dbReference type="SAM" id="MobiDB-lite"/>
    </source>
</evidence>
<dbReference type="AlphaFoldDB" id="A0AAJ0HTQ7"/>
<evidence type="ECO:0000256" key="2">
    <source>
        <dbReference type="SAM" id="Phobius"/>
    </source>
</evidence>
<dbReference type="EMBL" id="JAUIQD010000001">
    <property type="protein sequence ID" value="KAK3362511.1"/>
    <property type="molecule type" value="Genomic_DNA"/>
</dbReference>
<proteinExistence type="predicted"/>
<keyword evidence="3" id="KW-0732">Signal</keyword>
<reference evidence="4" key="2">
    <citation type="submission" date="2023-06" db="EMBL/GenBank/DDBJ databases">
        <authorList>
            <consortium name="Lawrence Berkeley National Laboratory"/>
            <person name="Haridas S."/>
            <person name="Hensen N."/>
            <person name="Bonometti L."/>
            <person name="Westerberg I."/>
            <person name="Brannstrom I.O."/>
            <person name="Guillou S."/>
            <person name="Cros-Aarteil S."/>
            <person name="Calhoun S."/>
            <person name="Kuo A."/>
            <person name="Mondo S."/>
            <person name="Pangilinan J."/>
            <person name="Riley R."/>
            <person name="Labutti K."/>
            <person name="Andreopoulos B."/>
            <person name="Lipzen A."/>
            <person name="Chen C."/>
            <person name="Yanf M."/>
            <person name="Daum C."/>
            <person name="Ng V."/>
            <person name="Clum A."/>
            <person name="Steindorff A."/>
            <person name="Ohm R."/>
            <person name="Martin F."/>
            <person name="Silar P."/>
            <person name="Natvig D."/>
            <person name="Lalanne C."/>
            <person name="Gautier V."/>
            <person name="Ament-Velasquez S.L."/>
            <person name="Kruys A."/>
            <person name="Hutchinson M.I."/>
            <person name="Powell A.J."/>
            <person name="Barry K."/>
            <person name="Miller A.N."/>
            <person name="Grigoriev I.V."/>
            <person name="Debuchy R."/>
            <person name="Gladieux P."/>
            <person name="Thoren M.H."/>
            <person name="Johannesson H."/>
        </authorList>
    </citation>
    <scope>NUCLEOTIDE SEQUENCE</scope>
    <source>
        <strain evidence="4">CBS 955.72</strain>
    </source>
</reference>
<organism evidence="4 5">
    <name type="scientific">Lasiosphaeria hispida</name>
    <dbReference type="NCBI Taxonomy" id="260671"/>
    <lineage>
        <taxon>Eukaryota</taxon>
        <taxon>Fungi</taxon>
        <taxon>Dikarya</taxon>
        <taxon>Ascomycota</taxon>
        <taxon>Pezizomycotina</taxon>
        <taxon>Sordariomycetes</taxon>
        <taxon>Sordariomycetidae</taxon>
        <taxon>Sordariales</taxon>
        <taxon>Lasiosphaeriaceae</taxon>
        <taxon>Lasiosphaeria</taxon>
    </lineage>
</organism>
<keyword evidence="2" id="KW-0472">Membrane</keyword>
<feature type="transmembrane region" description="Helical" evidence="2">
    <location>
        <begin position="41"/>
        <end position="64"/>
    </location>
</feature>
<dbReference type="Proteomes" id="UP001275084">
    <property type="component" value="Unassembled WGS sequence"/>
</dbReference>
<accession>A0AAJ0HTQ7</accession>
<evidence type="ECO:0000313" key="5">
    <source>
        <dbReference type="Proteomes" id="UP001275084"/>
    </source>
</evidence>
<evidence type="ECO:0000313" key="4">
    <source>
        <dbReference type="EMBL" id="KAK3362511.1"/>
    </source>
</evidence>
<sequence>MTLQNRRPFLHILLCLILHVANVLGLPHLVRRDDDELPARATALNVFAALFTIITLIFLALWWIMRMLNKALRNLSATVTGSSSSDTSSVSEVAFVWTSQDRGYMVDKDRSSIVGEVRRPSGRPPPPPRNAG</sequence>
<evidence type="ECO:0000256" key="3">
    <source>
        <dbReference type="SAM" id="SignalP"/>
    </source>
</evidence>
<name>A0AAJ0HTQ7_9PEZI</name>
<comment type="caution">
    <text evidence="4">The sequence shown here is derived from an EMBL/GenBank/DDBJ whole genome shotgun (WGS) entry which is preliminary data.</text>
</comment>
<feature type="signal peptide" evidence="3">
    <location>
        <begin position="1"/>
        <end position="25"/>
    </location>
</feature>
<protein>
    <submittedName>
        <fullName evidence="4">Uncharacterized protein</fullName>
    </submittedName>
</protein>
<feature type="compositionally biased region" description="Pro residues" evidence="1">
    <location>
        <begin position="122"/>
        <end position="132"/>
    </location>
</feature>
<keyword evidence="2" id="KW-1133">Transmembrane helix</keyword>
<keyword evidence="2" id="KW-0812">Transmembrane</keyword>
<gene>
    <name evidence="4" type="ORF">B0T25DRAFT_7861</name>
</gene>
<keyword evidence="5" id="KW-1185">Reference proteome</keyword>